<dbReference type="GO" id="GO:0008270">
    <property type="term" value="F:zinc ion binding"/>
    <property type="evidence" value="ECO:0007669"/>
    <property type="project" value="InterPro"/>
</dbReference>
<keyword evidence="3 9" id="KW-0479">Metal-binding</keyword>
<comment type="caution">
    <text evidence="11">The sequence shown here is derived from an EMBL/GenBank/DDBJ whole genome shotgun (WGS) entry which is preliminary data.</text>
</comment>
<dbReference type="PANTHER" id="PTHR43161">
    <property type="entry name" value="SORBITOL DEHYDROGENASE"/>
    <property type="match status" value="1"/>
</dbReference>
<evidence type="ECO:0000313" key="11">
    <source>
        <dbReference type="EMBL" id="CAL1528099.1"/>
    </source>
</evidence>
<dbReference type="PROSITE" id="PS00059">
    <property type="entry name" value="ADH_ZINC"/>
    <property type="match status" value="1"/>
</dbReference>
<keyword evidence="6" id="KW-0520">NAD</keyword>
<name>A0AAV2H6I7_LYMST</name>
<gene>
    <name evidence="11" type="ORF">GSLYS_00002269001</name>
</gene>
<evidence type="ECO:0000256" key="5">
    <source>
        <dbReference type="ARBA" id="ARBA00023002"/>
    </source>
</evidence>
<dbReference type="Pfam" id="PF00107">
    <property type="entry name" value="ADH_zinc_N"/>
    <property type="match status" value="1"/>
</dbReference>
<evidence type="ECO:0000259" key="10">
    <source>
        <dbReference type="SMART" id="SM00829"/>
    </source>
</evidence>
<dbReference type="Gene3D" id="3.90.180.10">
    <property type="entry name" value="Medium-chain alcohol dehydrogenases, catalytic domain"/>
    <property type="match status" value="1"/>
</dbReference>
<evidence type="ECO:0000256" key="8">
    <source>
        <dbReference type="ARBA" id="ARBA00032485"/>
    </source>
</evidence>
<reference evidence="11 12" key="1">
    <citation type="submission" date="2024-04" db="EMBL/GenBank/DDBJ databases">
        <authorList>
            <consortium name="Genoscope - CEA"/>
            <person name="William W."/>
        </authorList>
    </citation>
    <scope>NUCLEOTIDE SEQUENCE [LARGE SCALE GENOMIC DNA]</scope>
</reference>
<evidence type="ECO:0000256" key="7">
    <source>
        <dbReference type="ARBA" id="ARBA00026132"/>
    </source>
</evidence>
<dbReference type="CDD" id="cd05285">
    <property type="entry name" value="sorbitol_DH"/>
    <property type="match status" value="1"/>
</dbReference>
<evidence type="ECO:0000313" key="12">
    <source>
        <dbReference type="Proteomes" id="UP001497497"/>
    </source>
</evidence>
<evidence type="ECO:0000256" key="3">
    <source>
        <dbReference type="ARBA" id="ARBA00022723"/>
    </source>
</evidence>
<organism evidence="11 12">
    <name type="scientific">Lymnaea stagnalis</name>
    <name type="common">Great pond snail</name>
    <name type="synonym">Helix stagnalis</name>
    <dbReference type="NCBI Taxonomy" id="6523"/>
    <lineage>
        <taxon>Eukaryota</taxon>
        <taxon>Metazoa</taxon>
        <taxon>Spiralia</taxon>
        <taxon>Lophotrochozoa</taxon>
        <taxon>Mollusca</taxon>
        <taxon>Gastropoda</taxon>
        <taxon>Heterobranchia</taxon>
        <taxon>Euthyneura</taxon>
        <taxon>Panpulmonata</taxon>
        <taxon>Hygrophila</taxon>
        <taxon>Lymnaeoidea</taxon>
        <taxon>Lymnaeidae</taxon>
        <taxon>Lymnaea</taxon>
    </lineage>
</organism>
<dbReference type="PANTHER" id="PTHR43161:SF9">
    <property type="entry name" value="SORBITOL DEHYDROGENASE"/>
    <property type="match status" value="1"/>
</dbReference>
<dbReference type="Proteomes" id="UP001497497">
    <property type="component" value="Unassembled WGS sequence"/>
</dbReference>
<evidence type="ECO:0000256" key="4">
    <source>
        <dbReference type="ARBA" id="ARBA00022833"/>
    </source>
</evidence>
<keyword evidence="4 9" id="KW-0862">Zinc</keyword>
<dbReference type="InterPro" id="IPR020843">
    <property type="entry name" value="ER"/>
</dbReference>
<evidence type="ECO:0000256" key="9">
    <source>
        <dbReference type="RuleBase" id="RU361277"/>
    </source>
</evidence>
<dbReference type="SUPFAM" id="SSF50129">
    <property type="entry name" value="GroES-like"/>
    <property type="match status" value="1"/>
</dbReference>
<dbReference type="Gene3D" id="3.40.50.720">
    <property type="entry name" value="NAD(P)-binding Rossmann-like Domain"/>
    <property type="match status" value="1"/>
</dbReference>
<sequence length="353" mass="37957">MTENLSLVLFGIKDLRLVDNPIPEPGEGEVQLSIRSVGICGSDVGYWQYGQIGSYVVNDPMVMGHEPSGVVTKLGAGVTQLKVGDRVAVEPSRPCRRCQFCKKGRYNVCECLRYLATPPTNGCLCRYFCHPADFVFKLPDNVSFDEGALVQPLALGFFACERGDVSVGNYVLVSGAGPLGMVVLLAAKARGAAKVCVTDINQGRLDFVKSIGADFTVLVGDEGAKETSKRVVEAMGREVDVSVECSGHQSGVANAIYSTRPTGTVVVVGFGGETVEVPLVAATLKQLDIRGMARFCNNYDVVIEAISSGKINVKQLVTHRFSLENAIEAYNTARRREGIKIIVDCSESQDTTM</sequence>
<dbReference type="InterPro" id="IPR013154">
    <property type="entry name" value="ADH-like_N"/>
</dbReference>
<comment type="cofactor">
    <cofactor evidence="1 9">
        <name>Zn(2+)</name>
        <dbReference type="ChEBI" id="CHEBI:29105"/>
    </cofactor>
</comment>
<evidence type="ECO:0000256" key="2">
    <source>
        <dbReference type="ARBA" id="ARBA00008072"/>
    </source>
</evidence>
<comment type="similarity">
    <text evidence="2 9">Belongs to the zinc-containing alcohol dehydrogenase family.</text>
</comment>
<dbReference type="Pfam" id="PF08240">
    <property type="entry name" value="ADH_N"/>
    <property type="match status" value="1"/>
</dbReference>
<evidence type="ECO:0000256" key="1">
    <source>
        <dbReference type="ARBA" id="ARBA00001947"/>
    </source>
</evidence>
<dbReference type="InterPro" id="IPR036291">
    <property type="entry name" value="NAD(P)-bd_dom_sf"/>
</dbReference>
<accession>A0AAV2H6I7</accession>
<evidence type="ECO:0000256" key="6">
    <source>
        <dbReference type="ARBA" id="ARBA00023027"/>
    </source>
</evidence>
<proteinExistence type="inferred from homology"/>
<dbReference type="AlphaFoldDB" id="A0AAV2H6I7"/>
<feature type="domain" description="Enoyl reductase (ER)" evidence="10">
    <location>
        <begin position="11"/>
        <end position="343"/>
    </location>
</feature>
<protein>
    <recommendedName>
        <fullName evidence="7">Sorbitol dehydrogenase</fullName>
    </recommendedName>
    <alternativeName>
        <fullName evidence="8">Polyol dehydrogenase</fullName>
    </alternativeName>
</protein>
<dbReference type="InterPro" id="IPR011032">
    <property type="entry name" value="GroES-like_sf"/>
</dbReference>
<dbReference type="InterPro" id="IPR002328">
    <property type="entry name" value="ADH_Zn_CS"/>
</dbReference>
<dbReference type="EMBL" id="CAXITT010000027">
    <property type="protein sequence ID" value="CAL1528099.1"/>
    <property type="molecule type" value="Genomic_DNA"/>
</dbReference>
<dbReference type="GO" id="GO:0006062">
    <property type="term" value="P:sorbitol catabolic process"/>
    <property type="evidence" value="ECO:0007669"/>
    <property type="project" value="TreeGrafter"/>
</dbReference>
<dbReference type="SMART" id="SM00829">
    <property type="entry name" value="PKS_ER"/>
    <property type="match status" value="1"/>
</dbReference>
<dbReference type="InterPro" id="IPR045306">
    <property type="entry name" value="SDH-like"/>
</dbReference>
<dbReference type="FunFam" id="3.40.50.720:FF:000068">
    <property type="entry name" value="Sorbitol dehydrogenase"/>
    <property type="match status" value="1"/>
</dbReference>
<keyword evidence="12" id="KW-1185">Reference proteome</keyword>
<dbReference type="GO" id="GO:0003939">
    <property type="term" value="F:L-iditol 2-dehydrogenase (NAD+) activity"/>
    <property type="evidence" value="ECO:0007669"/>
    <property type="project" value="TreeGrafter"/>
</dbReference>
<dbReference type="InterPro" id="IPR013149">
    <property type="entry name" value="ADH-like_C"/>
</dbReference>
<dbReference type="SUPFAM" id="SSF51735">
    <property type="entry name" value="NAD(P)-binding Rossmann-fold domains"/>
    <property type="match status" value="1"/>
</dbReference>
<keyword evidence="5" id="KW-0560">Oxidoreductase</keyword>